<protein>
    <submittedName>
        <fullName evidence="1">Uncharacterized protein</fullName>
    </submittedName>
</protein>
<evidence type="ECO:0000313" key="1">
    <source>
        <dbReference type="EMBL" id="MPC93126.1"/>
    </source>
</evidence>
<evidence type="ECO:0000313" key="2">
    <source>
        <dbReference type="Proteomes" id="UP000324222"/>
    </source>
</evidence>
<accession>A0A5B7JG44</accession>
<reference evidence="1 2" key="1">
    <citation type="submission" date="2019-05" db="EMBL/GenBank/DDBJ databases">
        <title>Another draft genome of Portunus trituberculatus and its Hox gene families provides insights of decapod evolution.</title>
        <authorList>
            <person name="Jeong J.-H."/>
            <person name="Song I."/>
            <person name="Kim S."/>
            <person name="Choi T."/>
            <person name="Kim D."/>
            <person name="Ryu S."/>
            <person name="Kim W."/>
        </authorList>
    </citation>
    <scope>NUCLEOTIDE SEQUENCE [LARGE SCALE GENOMIC DNA]</scope>
    <source>
        <tissue evidence="1">Muscle</tissue>
    </source>
</reference>
<name>A0A5B7JG44_PORTR</name>
<sequence length="142" mass="15771">MKQLVTAPGQVGCGYLAGLDSLNEVLECVDTFKLSTPHTVILFLATTPLYSLHYLTTASHLHILLLDFQYYMLLFSSSLPHPSTLYLHSASSQHLTLQPYSHTARHFTSLSSSQTLHLLTTIPARSLCLITTPRLDFTVIVN</sequence>
<organism evidence="1 2">
    <name type="scientific">Portunus trituberculatus</name>
    <name type="common">Swimming crab</name>
    <name type="synonym">Neptunus trituberculatus</name>
    <dbReference type="NCBI Taxonomy" id="210409"/>
    <lineage>
        <taxon>Eukaryota</taxon>
        <taxon>Metazoa</taxon>
        <taxon>Ecdysozoa</taxon>
        <taxon>Arthropoda</taxon>
        <taxon>Crustacea</taxon>
        <taxon>Multicrustacea</taxon>
        <taxon>Malacostraca</taxon>
        <taxon>Eumalacostraca</taxon>
        <taxon>Eucarida</taxon>
        <taxon>Decapoda</taxon>
        <taxon>Pleocyemata</taxon>
        <taxon>Brachyura</taxon>
        <taxon>Eubrachyura</taxon>
        <taxon>Portunoidea</taxon>
        <taxon>Portunidae</taxon>
        <taxon>Portuninae</taxon>
        <taxon>Portunus</taxon>
    </lineage>
</organism>
<proteinExistence type="predicted"/>
<dbReference type="Proteomes" id="UP000324222">
    <property type="component" value="Unassembled WGS sequence"/>
</dbReference>
<comment type="caution">
    <text evidence="1">The sequence shown here is derived from an EMBL/GenBank/DDBJ whole genome shotgun (WGS) entry which is preliminary data.</text>
</comment>
<dbReference type="AlphaFoldDB" id="A0A5B7JG44"/>
<gene>
    <name evidence="1" type="ORF">E2C01_088248</name>
</gene>
<dbReference type="EMBL" id="VSRR010093698">
    <property type="protein sequence ID" value="MPC93126.1"/>
    <property type="molecule type" value="Genomic_DNA"/>
</dbReference>
<keyword evidence="2" id="KW-1185">Reference proteome</keyword>